<comment type="subcellular location">
    <subcellularLocation>
        <location evidence="1">Cell inner membrane</location>
        <topology evidence="1">Multi-pass membrane protein</topology>
    </subcellularLocation>
</comment>
<dbReference type="CDD" id="cd06581">
    <property type="entry name" value="TM_PBP1_LivM_like"/>
    <property type="match status" value="1"/>
</dbReference>
<keyword evidence="9" id="KW-1185">Reference proteome</keyword>
<evidence type="ECO:0000256" key="2">
    <source>
        <dbReference type="ARBA" id="ARBA00022475"/>
    </source>
</evidence>
<feature type="transmembrane region" description="Helical" evidence="7">
    <location>
        <begin position="37"/>
        <end position="55"/>
    </location>
</feature>
<feature type="transmembrane region" description="Helical" evidence="7">
    <location>
        <begin position="293"/>
        <end position="315"/>
    </location>
</feature>
<feature type="transmembrane region" description="Helical" evidence="7">
    <location>
        <begin position="170"/>
        <end position="189"/>
    </location>
</feature>
<feature type="transmembrane region" description="Helical" evidence="7">
    <location>
        <begin position="62"/>
        <end position="83"/>
    </location>
</feature>
<keyword evidence="4 7" id="KW-1133">Transmembrane helix</keyword>
<organism evidence="8 9">
    <name type="scientific">Stutzerimonas tarimensis</name>
    <dbReference type="NCBI Taxonomy" id="1507735"/>
    <lineage>
        <taxon>Bacteria</taxon>
        <taxon>Pseudomonadati</taxon>
        <taxon>Pseudomonadota</taxon>
        <taxon>Gammaproteobacteria</taxon>
        <taxon>Pseudomonadales</taxon>
        <taxon>Pseudomonadaceae</taxon>
        <taxon>Stutzerimonas</taxon>
    </lineage>
</organism>
<feature type="compositionally biased region" description="Basic and acidic residues" evidence="6">
    <location>
        <begin position="333"/>
        <end position="343"/>
    </location>
</feature>
<dbReference type="Proteomes" id="UP001595630">
    <property type="component" value="Unassembled WGS sequence"/>
</dbReference>
<evidence type="ECO:0000256" key="7">
    <source>
        <dbReference type="SAM" id="Phobius"/>
    </source>
</evidence>
<feature type="transmembrane region" description="Helical" evidence="7">
    <location>
        <begin position="215"/>
        <end position="236"/>
    </location>
</feature>
<dbReference type="InterPro" id="IPR001851">
    <property type="entry name" value="ABC_transp_permease"/>
</dbReference>
<evidence type="ECO:0000256" key="5">
    <source>
        <dbReference type="ARBA" id="ARBA00023136"/>
    </source>
</evidence>
<feature type="transmembrane region" description="Helical" evidence="7">
    <location>
        <begin position="256"/>
        <end position="281"/>
    </location>
</feature>
<reference evidence="9" key="1">
    <citation type="journal article" date="2019" name="Int. J. Syst. Evol. Microbiol.">
        <title>The Global Catalogue of Microorganisms (GCM) 10K type strain sequencing project: providing services to taxonomists for standard genome sequencing and annotation.</title>
        <authorList>
            <consortium name="The Broad Institute Genomics Platform"/>
            <consortium name="The Broad Institute Genome Sequencing Center for Infectious Disease"/>
            <person name="Wu L."/>
            <person name="Ma J."/>
        </authorList>
    </citation>
    <scope>NUCLEOTIDE SEQUENCE [LARGE SCALE GENOMIC DNA]</scope>
    <source>
        <strain evidence="9">KCTC 42447</strain>
    </source>
</reference>
<dbReference type="Pfam" id="PF02653">
    <property type="entry name" value="BPD_transp_2"/>
    <property type="match status" value="1"/>
</dbReference>
<evidence type="ECO:0000313" key="8">
    <source>
        <dbReference type="EMBL" id="MFC3608604.1"/>
    </source>
</evidence>
<feature type="transmembrane region" description="Helical" evidence="7">
    <location>
        <begin position="124"/>
        <end position="145"/>
    </location>
</feature>
<gene>
    <name evidence="8" type="ORF">ACFOMF_12520</name>
</gene>
<dbReference type="InterPro" id="IPR043428">
    <property type="entry name" value="LivM-like"/>
</dbReference>
<sequence length="353" mass="38569">MSRRVIIDLFCLGIFALMPLLAGMLEEPFLVSLFTRLAIYGLAAASLDLLIGYGAMVSFGHAAFFGLGGYIVGIIAFHTSQFMPLWGWEGSNSALVVWPLSLGVCALFGLLVGYLSLRTSGVQFIMITLAFGQMLYYLLGSLSLYGGDDGILMMERNQLPLLDLDNPVQFYYLTVALLVAWLLFCRRLVGSRFGFVLRGLKQSERRSVAMGLKPLRYRLTAFVIAGLGAGLAGILWANYAMFVSPDMGSWHKSGELMAMVILGGVGTLLGPVLGAAVYLGLEQILSLWTEHWMVIFGPLLLAVVLFGKRGIYGLLLTERRRQPGPEKPASPRADARPRPEKPIDLNNPGEVTP</sequence>
<feature type="transmembrane region" description="Helical" evidence="7">
    <location>
        <begin position="95"/>
        <end position="117"/>
    </location>
</feature>
<comment type="caution">
    <text evidence="8">The sequence shown here is derived from an EMBL/GenBank/DDBJ whole genome shotgun (WGS) entry which is preliminary data.</text>
</comment>
<dbReference type="EMBL" id="JBHRXZ010000022">
    <property type="protein sequence ID" value="MFC3608604.1"/>
    <property type="molecule type" value="Genomic_DNA"/>
</dbReference>
<dbReference type="RefSeq" id="WP_386365282.1">
    <property type="nucleotide sequence ID" value="NZ_JBHRXZ010000022.1"/>
</dbReference>
<feature type="transmembrane region" description="Helical" evidence="7">
    <location>
        <begin position="5"/>
        <end position="25"/>
    </location>
</feature>
<feature type="region of interest" description="Disordered" evidence="6">
    <location>
        <begin position="321"/>
        <end position="353"/>
    </location>
</feature>
<keyword evidence="5 7" id="KW-0472">Membrane</keyword>
<dbReference type="PANTHER" id="PTHR30482">
    <property type="entry name" value="HIGH-AFFINITY BRANCHED-CHAIN AMINO ACID TRANSPORT SYSTEM PERMEASE"/>
    <property type="match status" value="1"/>
</dbReference>
<keyword evidence="3 7" id="KW-0812">Transmembrane</keyword>
<accession>A0ABV7T7B4</accession>
<evidence type="ECO:0000256" key="6">
    <source>
        <dbReference type="SAM" id="MobiDB-lite"/>
    </source>
</evidence>
<evidence type="ECO:0000256" key="4">
    <source>
        <dbReference type="ARBA" id="ARBA00022989"/>
    </source>
</evidence>
<evidence type="ECO:0000313" key="9">
    <source>
        <dbReference type="Proteomes" id="UP001595630"/>
    </source>
</evidence>
<evidence type="ECO:0000256" key="1">
    <source>
        <dbReference type="ARBA" id="ARBA00004429"/>
    </source>
</evidence>
<evidence type="ECO:0000256" key="3">
    <source>
        <dbReference type="ARBA" id="ARBA00022692"/>
    </source>
</evidence>
<protein>
    <submittedName>
        <fullName evidence="8">Branched-chain amino acid ABC transporter permease</fullName>
    </submittedName>
</protein>
<keyword evidence="2" id="KW-1003">Cell membrane</keyword>
<name>A0ABV7T7B4_9GAMM</name>
<dbReference type="PANTHER" id="PTHR30482:SF17">
    <property type="entry name" value="ABC TRANSPORTER ATP-BINDING PROTEIN"/>
    <property type="match status" value="1"/>
</dbReference>
<proteinExistence type="predicted"/>